<dbReference type="EMBL" id="UOEJ01000248">
    <property type="protein sequence ID" value="VAW06625.1"/>
    <property type="molecule type" value="Genomic_DNA"/>
</dbReference>
<dbReference type="Pfam" id="PF04748">
    <property type="entry name" value="Polysacc_deac_2"/>
    <property type="match status" value="1"/>
</dbReference>
<organism evidence="2">
    <name type="scientific">hydrothermal vent metagenome</name>
    <dbReference type="NCBI Taxonomy" id="652676"/>
    <lineage>
        <taxon>unclassified sequences</taxon>
        <taxon>metagenomes</taxon>
        <taxon>ecological metagenomes</taxon>
    </lineage>
</organism>
<feature type="transmembrane region" description="Helical" evidence="1">
    <location>
        <begin position="16"/>
        <end position="35"/>
    </location>
</feature>
<evidence type="ECO:0000256" key="1">
    <source>
        <dbReference type="SAM" id="Phobius"/>
    </source>
</evidence>
<dbReference type="PANTHER" id="PTHR30105">
    <property type="entry name" value="UNCHARACTERIZED YIBQ-RELATED"/>
    <property type="match status" value="1"/>
</dbReference>
<dbReference type="GO" id="GO:0005975">
    <property type="term" value="P:carbohydrate metabolic process"/>
    <property type="evidence" value="ECO:0007669"/>
    <property type="project" value="InterPro"/>
</dbReference>
<dbReference type="AlphaFoldDB" id="A0A3B0SLE0"/>
<dbReference type="InterPro" id="IPR006837">
    <property type="entry name" value="Divergent_DAC"/>
</dbReference>
<keyword evidence="1" id="KW-0472">Membrane</keyword>
<dbReference type="Gene3D" id="3.20.20.370">
    <property type="entry name" value="Glycoside hydrolase/deacetylase"/>
    <property type="match status" value="1"/>
</dbReference>
<evidence type="ECO:0008006" key="3">
    <source>
        <dbReference type="Google" id="ProtNLM"/>
    </source>
</evidence>
<dbReference type="CDD" id="cd10936">
    <property type="entry name" value="CE4_DAC2"/>
    <property type="match status" value="1"/>
</dbReference>
<reference evidence="2" key="1">
    <citation type="submission" date="2018-06" db="EMBL/GenBank/DDBJ databases">
        <authorList>
            <person name="Zhirakovskaya E."/>
        </authorList>
    </citation>
    <scope>NUCLEOTIDE SEQUENCE</scope>
</reference>
<proteinExistence type="predicted"/>
<dbReference type="SUPFAM" id="SSF88713">
    <property type="entry name" value="Glycoside hydrolase/deacetylase"/>
    <property type="match status" value="1"/>
</dbReference>
<protein>
    <recommendedName>
        <fullName evidence="3">Periplasmic protein YibQ, distant homology with nucleoside diphosphatase and polysaccharide deacetylase</fullName>
    </recommendedName>
</protein>
<evidence type="ECO:0000313" key="2">
    <source>
        <dbReference type="EMBL" id="VAW06625.1"/>
    </source>
</evidence>
<accession>A0A3B0SLE0</accession>
<dbReference type="PANTHER" id="PTHR30105:SF2">
    <property type="entry name" value="DIVERGENT POLYSACCHARIDE DEACETYLASE SUPERFAMILY"/>
    <property type="match status" value="1"/>
</dbReference>
<dbReference type="InterPro" id="IPR011330">
    <property type="entry name" value="Glyco_hydro/deAcase_b/a-brl"/>
</dbReference>
<keyword evidence="1" id="KW-1133">Transmembrane helix</keyword>
<name>A0A3B0SLE0_9ZZZZ</name>
<keyword evidence="1" id="KW-0812">Transmembrane</keyword>
<gene>
    <name evidence="2" type="ORF">MNBD_ALPHA01-2130</name>
</gene>
<sequence>MKRAKIAFLWTYRKEALALVYLFFVGMAFGAIWIFHDRNSENTLAFEEDHETITVEIIQHKTPETSRRIPQNIPDDPVKTPMEQAWKRNAVKVAGHVTGKAQISIVIDDLGVVRDKTRSIINLPGPLTLSFLPYAKNLKTVTALARDRGHELMIHLPMEPKSDKDPGPHALRIGVSDQQMLKDLYFNLSQFEGYVGLNNHMGSAFTENSAGLDLILTEVKKRGLLVLDSRTSRKSLLAKIASEKNIPNMTRDFFLDNQQNVEYILGQLTKLENMAQKKGGAIAIGHPYSETIEALSIWLPTLKDKGIVIVPLSHIIKRKYQKTLLARDRPELSPAH</sequence>